<reference evidence="2" key="1">
    <citation type="submission" date="2023-10" db="EMBL/GenBank/DDBJ databases">
        <authorList>
            <person name="Chen Y."/>
            <person name="Shah S."/>
            <person name="Dougan E. K."/>
            <person name="Thang M."/>
            <person name="Chan C."/>
        </authorList>
    </citation>
    <scope>NUCLEOTIDE SEQUENCE [LARGE SCALE GENOMIC DNA]</scope>
</reference>
<keyword evidence="1" id="KW-0812">Transmembrane</keyword>
<keyword evidence="3" id="KW-1185">Reference proteome</keyword>
<protein>
    <submittedName>
        <fullName evidence="2">Uncharacterized protein</fullName>
    </submittedName>
</protein>
<evidence type="ECO:0000313" key="3">
    <source>
        <dbReference type="Proteomes" id="UP001189429"/>
    </source>
</evidence>
<evidence type="ECO:0000313" key="2">
    <source>
        <dbReference type="EMBL" id="CAK0908428.1"/>
    </source>
</evidence>
<sequence length="120" mass="12687">MRVAAPSSAQGSGLPLRNPFSYGSVEEASSWEPAQSGSVVYGVAVVPLVCRVCCLADVVCSLSSCLMFLHLYLASLVLCTAVVARFARVDPMDALALHDPPGLRVCTGLLRNYSSPRARS</sequence>
<keyword evidence="1" id="KW-1133">Transmembrane helix</keyword>
<organism evidence="2 3">
    <name type="scientific">Prorocentrum cordatum</name>
    <dbReference type="NCBI Taxonomy" id="2364126"/>
    <lineage>
        <taxon>Eukaryota</taxon>
        <taxon>Sar</taxon>
        <taxon>Alveolata</taxon>
        <taxon>Dinophyceae</taxon>
        <taxon>Prorocentrales</taxon>
        <taxon>Prorocentraceae</taxon>
        <taxon>Prorocentrum</taxon>
    </lineage>
</organism>
<comment type="caution">
    <text evidence="2">The sequence shown here is derived from an EMBL/GenBank/DDBJ whole genome shotgun (WGS) entry which is preliminary data.</text>
</comment>
<dbReference type="Proteomes" id="UP001189429">
    <property type="component" value="Unassembled WGS sequence"/>
</dbReference>
<feature type="transmembrane region" description="Helical" evidence="1">
    <location>
        <begin position="66"/>
        <end position="87"/>
    </location>
</feature>
<evidence type="ECO:0000256" key="1">
    <source>
        <dbReference type="SAM" id="Phobius"/>
    </source>
</evidence>
<keyword evidence="1" id="KW-0472">Membrane</keyword>
<dbReference type="EMBL" id="CAUYUJ010022013">
    <property type="protein sequence ID" value="CAK0908428.1"/>
    <property type="molecule type" value="Genomic_DNA"/>
</dbReference>
<name>A0ABN9Y783_9DINO</name>
<accession>A0ABN9Y783</accession>
<proteinExistence type="predicted"/>
<gene>
    <name evidence="2" type="ORF">PCOR1329_LOCUS83110</name>
</gene>